<reference evidence="3 4" key="1">
    <citation type="submission" date="2019-02" db="EMBL/GenBank/DDBJ databases">
        <title>Draft Genome Sequence of Streptomyces sp. AM-2504, identified by 16S rRNA comparative analysis as a Streptomyces Kasugaensis strain.</title>
        <authorList>
            <person name="Napolioni V."/>
            <person name="Giuliodori A.M."/>
            <person name="Spurio R."/>
            <person name="Fabbretti A."/>
        </authorList>
    </citation>
    <scope>NUCLEOTIDE SEQUENCE [LARGE SCALE GENOMIC DNA]</scope>
    <source>
        <strain evidence="3 4">AM-2504</strain>
    </source>
</reference>
<protein>
    <submittedName>
        <fullName evidence="3">DUF262 domain-containing protein</fullName>
    </submittedName>
</protein>
<feature type="domain" description="GmrSD restriction endonucleases N-terminal" evidence="1">
    <location>
        <begin position="55"/>
        <end position="196"/>
    </location>
</feature>
<comment type="caution">
    <text evidence="3">The sequence shown here is derived from an EMBL/GenBank/DDBJ whole genome shotgun (WGS) entry which is preliminary data.</text>
</comment>
<dbReference type="PANTHER" id="PTHR39639:SF1">
    <property type="entry name" value="DUF262 DOMAIN-CONTAINING PROTEIN"/>
    <property type="match status" value="1"/>
</dbReference>
<gene>
    <name evidence="3" type="ORF">EYS09_03400</name>
</gene>
<dbReference type="Pfam" id="PF03235">
    <property type="entry name" value="GmrSD_N"/>
    <property type="match status" value="1"/>
</dbReference>
<dbReference type="AlphaFoldDB" id="A0A4Q9I0C1"/>
<accession>A0A4Q9I0C1</accession>
<dbReference type="InterPro" id="IPR038461">
    <property type="entry name" value="Schlafen_AlbA_2_dom_sf"/>
</dbReference>
<dbReference type="PANTHER" id="PTHR39639">
    <property type="entry name" value="CHROMOSOME 16, WHOLE GENOME SHOTGUN SEQUENCE"/>
    <property type="match status" value="1"/>
</dbReference>
<keyword evidence="4" id="KW-1185">Reference proteome</keyword>
<evidence type="ECO:0000259" key="2">
    <source>
        <dbReference type="Pfam" id="PF04326"/>
    </source>
</evidence>
<dbReference type="Pfam" id="PF04326">
    <property type="entry name" value="SLFN_AlbA_2"/>
    <property type="match status" value="1"/>
</dbReference>
<dbReference type="Proteomes" id="UP000292452">
    <property type="component" value="Unassembled WGS sequence"/>
</dbReference>
<organism evidence="3 4">
    <name type="scientific">Streptomyces kasugaensis</name>
    <dbReference type="NCBI Taxonomy" id="1946"/>
    <lineage>
        <taxon>Bacteria</taxon>
        <taxon>Bacillati</taxon>
        <taxon>Actinomycetota</taxon>
        <taxon>Actinomycetes</taxon>
        <taxon>Kitasatosporales</taxon>
        <taxon>Streptomycetaceae</taxon>
        <taxon>Streptomyces</taxon>
    </lineage>
</organism>
<name>A0A4Q9I0C1_STRKA</name>
<feature type="domain" description="Schlafen AlbA-2" evidence="2">
    <location>
        <begin position="482"/>
        <end position="615"/>
    </location>
</feature>
<evidence type="ECO:0000313" key="4">
    <source>
        <dbReference type="Proteomes" id="UP000292452"/>
    </source>
</evidence>
<proteinExistence type="predicted"/>
<sequence length="636" mass="70810">MRSIELVGSAPPRITGTPGAHTRATIMSIPLSDLSVRSESVQKLYTDYLADRFSVNRRYQRKLVWTVEEKCDLIDSILSDLPIPLVLVAEISGDNGTSYELIDGMQRLNAIFSFIENEFDINGQYFDLQALADTKSQLDDGKFVQQEPVLPRDQSRKIANYLLPMSVFKASDPEQVDKVFRRINSGGRRLSGQELRQVGSTAKIAQLVRVIASEIRGDSSSSDIVPLREMPKLSINNRHLAYGVDVDNIFWVQQAILRRIDVRGSLDEQLILDILVDCLIDPLVSSGTYTRDAVYGSVDVNDGAPAMLERRLSERIDIYGESDVRDDFSLVYEELRAVLDVAGDKFVKHVVGRSSGGRYPRYFQAVFLAFWELIIRGGLRVAARSEAALRLRDIGTARGSLNIPGGGGDWTAEDKRKNIDVVKGAIRDAFETDPGSRRDAAQFGLASHLERILQNSVTEQSLFELKQGLLVLGATREFDEGSWEKILRSITAIANTGPDNTGYLVIGVADSEKDVQRIHHLDGIEPVKSRSGRFDVVGIGREAAVRGESLKSYFDWVSDKLAGSDLASDLRRRVASGISLVDYHDRAVILIEITPSPQPSFYKNVMYERSGSGIQVVEQTDYMRLFQRFARPGAVK</sequence>
<dbReference type="EMBL" id="SIXH01000017">
    <property type="protein sequence ID" value="TBO61032.1"/>
    <property type="molecule type" value="Genomic_DNA"/>
</dbReference>
<dbReference type="Gene3D" id="3.30.950.30">
    <property type="entry name" value="Schlafen, AAA domain"/>
    <property type="match status" value="1"/>
</dbReference>
<evidence type="ECO:0000259" key="1">
    <source>
        <dbReference type="Pfam" id="PF03235"/>
    </source>
</evidence>
<dbReference type="InterPro" id="IPR004919">
    <property type="entry name" value="GmrSD_N"/>
</dbReference>
<evidence type="ECO:0000313" key="3">
    <source>
        <dbReference type="EMBL" id="TBO61032.1"/>
    </source>
</evidence>
<dbReference type="InterPro" id="IPR007421">
    <property type="entry name" value="Schlafen_AlbA_2_dom"/>
</dbReference>